<dbReference type="Proteomes" id="UP001457282">
    <property type="component" value="Unassembled WGS sequence"/>
</dbReference>
<sequence>MKKTFYYNFFPTKDEEIKVAKAGNAKKHISCDLIEIRELDYQPLFNRNDPWHIKKVVEAAEIKTGILRLSWRDTLDHIFRYWDVETANMVTRGKKIFVGILVDLSDLTRSFKPPYQGENIYLQKMPNERYVYDFGLKDLVVDKHFKEGDLIGLTWDCRYGIFQTKVLSRGNAARAAAVVLD</sequence>
<proteinExistence type="predicted"/>
<comment type="caution">
    <text evidence="1">The sequence shown here is derived from an EMBL/GenBank/DDBJ whole genome shotgun (WGS) entry which is preliminary data.</text>
</comment>
<reference evidence="1 2" key="1">
    <citation type="journal article" date="2023" name="G3 (Bethesda)">
        <title>A chromosome-length genome assembly and annotation of blackberry (Rubus argutus, cv. 'Hillquist').</title>
        <authorList>
            <person name="Bruna T."/>
            <person name="Aryal R."/>
            <person name="Dudchenko O."/>
            <person name="Sargent D.J."/>
            <person name="Mead D."/>
            <person name="Buti M."/>
            <person name="Cavallini A."/>
            <person name="Hytonen T."/>
            <person name="Andres J."/>
            <person name="Pham M."/>
            <person name="Weisz D."/>
            <person name="Mascagni F."/>
            <person name="Usai G."/>
            <person name="Natali L."/>
            <person name="Bassil N."/>
            <person name="Fernandez G.E."/>
            <person name="Lomsadze A."/>
            <person name="Armour M."/>
            <person name="Olukolu B."/>
            <person name="Poorten T."/>
            <person name="Britton C."/>
            <person name="Davik J."/>
            <person name="Ashrafi H."/>
            <person name="Aiden E.L."/>
            <person name="Borodovsky M."/>
            <person name="Worthington M."/>
        </authorList>
    </citation>
    <scope>NUCLEOTIDE SEQUENCE [LARGE SCALE GENOMIC DNA]</scope>
    <source>
        <strain evidence="1">PI 553951</strain>
    </source>
</reference>
<evidence type="ECO:0000313" key="2">
    <source>
        <dbReference type="Proteomes" id="UP001457282"/>
    </source>
</evidence>
<dbReference type="EMBL" id="JBEDUW010000007">
    <property type="protein sequence ID" value="KAK9911190.1"/>
    <property type="molecule type" value="Genomic_DNA"/>
</dbReference>
<name>A0AAW1VTQ4_RUBAR</name>
<organism evidence="1 2">
    <name type="scientific">Rubus argutus</name>
    <name type="common">Southern blackberry</name>
    <dbReference type="NCBI Taxonomy" id="59490"/>
    <lineage>
        <taxon>Eukaryota</taxon>
        <taxon>Viridiplantae</taxon>
        <taxon>Streptophyta</taxon>
        <taxon>Embryophyta</taxon>
        <taxon>Tracheophyta</taxon>
        <taxon>Spermatophyta</taxon>
        <taxon>Magnoliopsida</taxon>
        <taxon>eudicotyledons</taxon>
        <taxon>Gunneridae</taxon>
        <taxon>Pentapetalae</taxon>
        <taxon>rosids</taxon>
        <taxon>fabids</taxon>
        <taxon>Rosales</taxon>
        <taxon>Rosaceae</taxon>
        <taxon>Rosoideae</taxon>
        <taxon>Rosoideae incertae sedis</taxon>
        <taxon>Rubus</taxon>
    </lineage>
</organism>
<dbReference type="AlphaFoldDB" id="A0AAW1VTQ4"/>
<dbReference type="PANTHER" id="PTHR36264:SF5">
    <property type="entry name" value="SET DOMAIN-CONTAINING PROTEIN"/>
    <property type="match status" value="1"/>
</dbReference>
<protein>
    <recommendedName>
        <fullName evidence="3">RNA-binding protein</fullName>
    </recommendedName>
</protein>
<evidence type="ECO:0000313" key="1">
    <source>
        <dbReference type="EMBL" id="KAK9911190.1"/>
    </source>
</evidence>
<accession>A0AAW1VTQ4</accession>
<dbReference type="PANTHER" id="PTHR36264">
    <property type="entry name" value="SET DOMAIN-CONTAINING PROTEIN"/>
    <property type="match status" value="1"/>
</dbReference>
<evidence type="ECO:0008006" key="3">
    <source>
        <dbReference type="Google" id="ProtNLM"/>
    </source>
</evidence>
<gene>
    <name evidence="1" type="ORF">M0R45_035111</name>
</gene>
<keyword evidence="2" id="KW-1185">Reference proteome</keyword>